<dbReference type="GO" id="GO:0004069">
    <property type="term" value="F:L-aspartate:2-oxoglutarate aminotransferase activity"/>
    <property type="evidence" value="ECO:0007669"/>
    <property type="project" value="InterPro"/>
</dbReference>
<dbReference type="InterPro" id="IPR048381">
    <property type="entry name" value="GDH_C"/>
</dbReference>
<dbReference type="InterPro" id="IPR049058">
    <property type="entry name" value="NAD_Glu_DH_HM2"/>
</dbReference>
<dbReference type="EC" id="1.4.1.2" evidence="6"/>
<keyword evidence="6" id="KW-0560">Oxidoreductase</keyword>
<evidence type="ECO:0000259" key="5">
    <source>
        <dbReference type="Pfam" id="PF21077"/>
    </source>
</evidence>
<dbReference type="SUPFAM" id="SSF51735">
    <property type="entry name" value="NAD(P)-binding Rossmann-fold domains"/>
    <property type="match status" value="1"/>
</dbReference>
<keyword evidence="7" id="KW-1185">Reference proteome</keyword>
<dbReference type="InterPro" id="IPR028971">
    <property type="entry name" value="NAD-GDH_cat"/>
</dbReference>
<dbReference type="EMBL" id="CP000386">
    <property type="protein sequence ID" value="ABG05446.1"/>
    <property type="molecule type" value="Genomic_DNA"/>
</dbReference>
<evidence type="ECO:0000259" key="2">
    <source>
        <dbReference type="Pfam" id="PF21074"/>
    </source>
</evidence>
<dbReference type="eggNOG" id="COG2902">
    <property type="taxonomic scope" value="Bacteria"/>
</dbReference>
<dbReference type="STRING" id="266117.Rxyl_2529"/>
<dbReference type="InterPro" id="IPR024727">
    <property type="entry name" value="NAD_Glu_DH_N_ACT1"/>
</dbReference>
<dbReference type="PIRSF" id="PIRSF036761">
    <property type="entry name" value="GDH_Mll4104"/>
    <property type="match status" value="1"/>
</dbReference>
<dbReference type="KEGG" id="rxy:Rxyl_2529"/>
<dbReference type="InterPro" id="IPR049059">
    <property type="entry name" value="NAD_Glu_DH_HM1"/>
</dbReference>
<name>Q1AT32_RUBXD</name>
<dbReference type="PhylomeDB" id="Q1AT32"/>
<evidence type="ECO:0000259" key="3">
    <source>
        <dbReference type="Pfam" id="PF21075"/>
    </source>
</evidence>
<dbReference type="InterPro" id="IPR049062">
    <property type="entry name" value="NAD_Glu_DH_ACT2"/>
</dbReference>
<dbReference type="InterPro" id="IPR046346">
    <property type="entry name" value="Aminoacid_DH-like_N_sf"/>
</dbReference>
<evidence type="ECO:0000259" key="4">
    <source>
        <dbReference type="Pfam" id="PF21076"/>
    </source>
</evidence>
<dbReference type="SUPFAM" id="SSF53223">
    <property type="entry name" value="Aminoacid dehydrogenase-like, N-terminal domain"/>
    <property type="match status" value="1"/>
</dbReference>
<dbReference type="Gene3D" id="3.40.50.720">
    <property type="entry name" value="NAD(P)-binding Rossmann-like Domain"/>
    <property type="match status" value="1"/>
</dbReference>
<dbReference type="InterPro" id="IPR036291">
    <property type="entry name" value="NAD(P)-bd_dom_sf"/>
</dbReference>
<dbReference type="Pfam" id="PF21075">
    <property type="entry name" value="GDH_ACT1"/>
    <property type="match status" value="1"/>
</dbReference>
<gene>
    <name evidence="6" type="ordered locus">Rxyl_2529</name>
</gene>
<dbReference type="Proteomes" id="UP000006637">
    <property type="component" value="Chromosome"/>
</dbReference>
<dbReference type="Pfam" id="PF21076">
    <property type="entry name" value="GDH_ACT2"/>
    <property type="match status" value="1"/>
</dbReference>
<sequence>MAPMGLKGDVLERVLARVRERIPEEAAPQVERFVRQYYEWVPEEDVSDRSAIDLYGAAVSHWQLGRQRKPGEVRIRVYNPQHEEHGWQSTHTVIEIVNDDMPFLVDSVTMELNRLGHGIHLLVHPILKVRRDGEGILLDVLPQGSEGEGALAESFMHLEVDRHTEPEVLEEIRENLLRVLGDVRAAVEDWPEMRARALQIAREVRENPPPVEEPEEAEETSSFLEWLAEDHFVFLGYREYELIEEEGEDALRAVPESGLGILRRERSRPGVRRFRDLPPEARKLVRAPYLLNLTKSNSRSTVHRPSYLDYVGIKRFKDGEVCGERRFLGLYTFSAYSSSVLEVPIVRRKVRRVLERAKFPPGSHNEKDLVEILETYPRDELFQISEDELFEIATGILHLRERQRVRLFVRRDTYGRFLSCLVFVPRDRYDTDTRRRMEKILLEAFDGKGVEFNVRLSESVLARLHYIIYTDPAHPPEYDLAEVEAHLAEAARLWTDNLYEALLESLGEERGTELYHRYKEAFPASYQEEFLARRAVPDILRLEELESEQDLRMSLYHPLEAPEDALRFKLYRRGRPITLSEALPLLENMGVKVMNEHGPYEITPSGGERFWIHDFGLKAEGGLHTEEVREIFQEAFARLWRGEVEDDGFNRLVLGARLGWREVSLLRACCKYLRQTGLSFSQRYMEDTLYAHPDIARGLVELFTARFDPGRPRREESAEEIVSGIERALESVESLDEDRIIRSFLRLILAMTRTNYFQPGPPGEPGKPYISFKLDPQKVPGLPLPRPMFEIFVYSPRTEGVHLRGGRVARGGIRWSDRREDFRTEILGLMKAQMVKNAVIVPVGAKGGFVVKRPPEEGDRDALMREVARCYQTLIRGMLDLTDNLRDGEVVPPPRVVRHDGDDPYLVVAADKGTATFSDLANAISAEYGFWLGDAFASGGSTGYDHKKMGITARGAWESAKRHFRALGKDIQSEDFTVVGIGDMSGDVFGNGMLQSRHIKLVGAFDHRHVFLDPNPDPEKSYEERRRLFGLPRSSWADYDRSLISEGGGVFERTAKSVPLSPQARELLGVEEERLTPAEVINALLKAEVDMLFNGGVGTFVKASSESHAEVGDKANDALRADASELRCRVVVEGGNLGFTQRGRVEYAMRGGRIYTDAIDNSAGVDCSDHEVNIKILLDSVVKSGDMTVKQRNELLSRMEDEVASLVLRNNYLQTQAIDNSVAQANSMAEVHARYIRALEESGALDRELEHLPGPQELADRKAEGGGLTAPEFAVLLAYTKITLYDELLRSDVPEDPYLSHDLERYFPVPLRERYAGRMREHRLRREITATHLVNSMVNRCGTTFAYRLGEETGAAIPDIVRAYAAAREIFGMRALWEEIEGLDLRVPASTQTRMLLETRKLVERASRWLLRNRRPPLDIEAAISCFSGGARELMRKIPQLMPEPDREALREREARLAGEGVPEETAKRVALLDAMFSVLDIVDVSNATGRPLESAAAVYFVLGDRLRLHWLRRHIEALPRDNRWQTLARAALRDDLYNQQATLTAEVLRSTPEEPDAAQKVEGWIEAHRRPVERALQVLRDINSSGTFDLSTLPVALREVRNLITSSGVPETVEAAR</sequence>
<feature type="domain" description="NAD-glutamate dehydrogenase ACT2" evidence="4">
    <location>
        <begin position="406"/>
        <end position="495"/>
    </location>
</feature>
<dbReference type="Pfam" id="PF21079">
    <property type="entry name" value="GDH_HM2"/>
    <property type="match status" value="1"/>
</dbReference>
<dbReference type="GO" id="GO:0004352">
    <property type="term" value="F:glutamate dehydrogenase (NAD+) activity"/>
    <property type="evidence" value="ECO:0007669"/>
    <property type="project" value="UniProtKB-EC"/>
</dbReference>
<accession>Q1AT32</accession>
<dbReference type="InterPro" id="IPR049056">
    <property type="entry name" value="NAD_Glu_DH_HM3"/>
</dbReference>
<dbReference type="InterPro" id="IPR007780">
    <property type="entry name" value="NAD_Glu_DH_bac"/>
</dbReference>
<dbReference type="Pfam" id="PF05088">
    <property type="entry name" value="Bac_GDH_CD"/>
    <property type="match status" value="1"/>
</dbReference>
<dbReference type="GO" id="GO:0006538">
    <property type="term" value="P:L-glutamate catabolic process"/>
    <property type="evidence" value="ECO:0007669"/>
    <property type="project" value="InterPro"/>
</dbReference>
<evidence type="ECO:0000313" key="7">
    <source>
        <dbReference type="Proteomes" id="UP000006637"/>
    </source>
</evidence>
<feature type="domain" description="NAD-glutamate dehydrogenase ACT3" evidence="5">
    <location>
        <begin position="550"/>
        <end position="622"/>
    </location>
</feature>
<feature type="domain" description="NAD-glutamate dehydrogenase N-terminal ACT1" evidence="3">
    <location>
        <begin position="33"/>
        <end position="176"/>
    </location>
</feature>
<organism evidence="6 7">
    <name type="scientific">Rubrobacter xylanophilus (strain DSM 9941 / JCM 11954 / NBRC 16129 / PRD-1)</name>
    <dbReference type="NCBI Taxonomy" id="266117"/>
    <lineage>
        <taxon>Bacteria</taxon>
        <taxon>Bacillati</taxon>
        <taxon>Actinomycetota</taxon>
        <taxon>Rubrobacteria</taxon>
        <taxon>Rubrobacterales</taxon>
        <taxon>Rubrobacteraceae</taxon>
        <taxon>Rubrobacter</taxon>
    </lineage>
</organism>
<proteinExistence type="predicted"/>
<evidence type="ECO:0000259" key="1">
    <source>
        <dbReference type="Pfam" id="PF05088"/>
    </source>
</evidence>
<evidence type="ECO:0000313" key="6">
    <source>
        <dbReference type="EMBL" id="ABG05446.1"/>
    </source>
</evidence>
<protein>
    <submittedName>
        <fullName evidence="6">Glutamate dehydrogenase (NAD)</fullName>
        <ecNumber evidence="6">1.4.1.2</ecNumber>
    </submittedName>
</protein>
<dbReference type="Pfam" id="PF21073">
    <property type="entry name" value="GDH_HM1"/>
    <property type="match status" value="1"/>
</dbReference>
<dbReference type="HOGENOM" id="CLU_003404_1_1_11"/>
<dbReference type="InterPro" id="IPR049064">
    <property type="entry name" value="NAD_Glu_DH_ACT3"/>
</dbReference>
<dbReference type="PANTHER" id="PTHR43403:SF1">
    <property type="entry name" value="NAD-SPECIFIC GLUTAMATE DEHYDROGENASE"/>
    <property type="match status" value="1"/>
</dbReference>
<reference evidence="6 7" key="1">
    <citation type="submission" date="2006-06" db="EMBL/GenBank/DDBJ databases">
        <title>Complete sequence of Rubrobacter xylanophilus DSM 9941.</title>
        <authorList>
            <consortium name="US DOE Joint Genome Institute"/>
            <person name="Copeland A."/>
            <person name="Lucas S."/>
            <person name="Lapidus A."/>
            <person name="Barry K."/>
            <person name="Detter J.C."/>
            <person name="Glavina del Rio T."/>
            <person name="Hammon N."/>
            <person name="Israni S."/>
            <person name="Dalin E."/>
            <person name="Tice H."/>
            <person name="Pitluck S."/>
            <person name="Munk A.C."/>
            <person name="Brettin T."/>
            <person name="Bruce D."/>
            <person name="Han C."/>
            <person name="Tapia R."/>
            <person name="Gilna P."/>
            <person name="Schmutz J."/>
            <person name="Larimer F."/>
            <person name="Land M."/>
            <person name="Hauser L."/>
            <person name="Kyrpides N."/>
            <person name="Lykidis A."/>
            <person name="da Costa M.S."/>
            <person name="Rainey F.A."/>
            <person name="Empadinhas N."/>
            <person name="Jolivet E."/>
            <person name="Battista J.R."/>
            <person name="Richardson P."/>
        </authorList>
    </citation>
    <scope>NUCLEOTIDE SEQUENCE [LARGE SCALE GENOMIC DNA]</scope>
    <source>
        <strain evidence="7">DSM 9941 / NBRC 16129 / PRD-1</strain>
    </source>
</reference>
<feature type="domain" description="NAD-specific glutamate dehydrogenase C-terminal" evidence="2">
    <location>
        <begin position="1266"/>
        <end position="1602"/>
    </location>
</feature>
<feature type="domain" description="NAD-glutamate dehydrogenase catalytic" evidence="1">
    <location>
        <begin position="725"/>
        <end position="1219"/>
    </location>
</feature>
<dbReference type="Pfam" id="PF21077">
    <property type="entry name" value="GDH_ACT3"/>
    <property type="match status" value="1"/>
</dbReference>
<dbReference type="Pfam" id="PF21078">
    <property type="entry name" value="GDH_HM3"/>
    <property type="match status" value="1"/>
</dbReference>
<dbReference type="PANTHER" id="PTHR43403">
    <property type="entry name" value="NAD-SPECIFIC GLUTAMATE DEHYDROGENASE"/>
    <property type="match status" value="1"/>
</dbReference>
<dbReference type="Pfam" id="PF21074">
    <property type="entry name" value="GDH_C"/>
    <property type="match status" value="1"/>
</dbReference>